<accession>A0ABR4LK92</accession>
<dbReference type="RefSeq" id="XP_070883930.1">
    <property type="nucleotide sequence ID" value="XM_071034527.1"/>
</dbReference>
<gene>
    <name evidence="1" type="ORF">BJX67DRAFT_389649</name>
</gene>
<evidence type="ECO:0000313" key="1">
    <source>
        <dbReference type="EMBL" id="KAL2864951.1"/>
    </source>
</evidence>
<evidence type="ECO:0000313" key="2">
    <source>
        <dbReference type="Proteomes" id="UP001610432"/>
    </source>
</evidence>
<proteinExistence type="predicted"/>
<comment type="caution">
    <text evidence="1">The sequence shown here is derived from an EMBL/GenBank/DDBJ whole genome shotgun (WGS) entry which is preliminary data.</text>
</comment>
<reference evidence="1 2" key="1">
    <citation type="submission" date="2024-07" db="EMBL/GenBank/DDBJ databases">
        <title>Section-level genome sequencing and comparative genomics of Aspergillus sections Usti and Cavernicolus.</title>
        <authorList>
            <consortium name="Lawrence Berkeley National Laboratory"/>
            <person name="Nybo J.L."/>
            <person name="Vesth T.C."/>
            <person name="Theobald S."/>
            <person name="Frisvad J.C."/>
            <person name="Larsen T.O."/>
            <person name="Kjaerboelling I."/>
            <person name="Rothschild-Mancinelli K."/>
            <person name="Lyhne E.K."/>
            <person name="Kogle M.E."/>
            <person name="Barry K."/>
            <person name="Clum A."/>
            <person name="Na H."/>
            <person name="Ledsgaard L."/>
            <person name="Lin J."/>
            <person name="Lipzen A."/>
            <person name="Kuo A."/>
            <person name="Riley R."/>
            <person name="Mondo S."/>
            <person name="Labutti K."/>
            <person name="Haridas S."/>
            <person name="Pangalinan J."/>
            <person name="Salamov A.A."/>
            <person name="Simmons B.A."/>
            <person name="Magnuson J.K."/>
            <person name="Chen J."/>
            <person name="Drula E."/>
            <person name="Henrissat B."/>
            <person name="Wiebenga A."/>
            <person name="Lubbers R.J."/>
            <person name="Gomes A.C."/>
            <person name="Macurrencykelacurrency M.R."/>
            <person name="Stajich J."/>
            <person name="Grigoriev I.V."/>
            <person name="Mortensen U.H."/>
            <person name="De Vries R.P."/>
            <person name="Baker S.E."/>
            <person name="Andersen M.R."/>
        </authorList>
    </citation>
    <scope>NUCLEOTIDE SEQUENCE [LARGE SCALE GENOMIC DNA]</scope>
    <source>
        <strain evidence="1 2">CBS 449.75</strain>
    </source>
</reference>
<dbReference type="InterPro" id="IPR021858">
    <property type="entry name" value="Fun_TF"/>
</dbReference>
<organism evidence="1 2">
    <name type="scientific">Aspergillus lucknowensis</name>
    <dbReference type="NCBI Taxonomy" id="176173"/>
    <lineage>
        <taxon>Eukaryota</taxon>
        <taxon>Fungi</taxon>
        <taxon>Dikarya</taxon>
        <taxon>Ascomycota</taxon>
        <taxon>Pezizomycotina</taxon>
        <taxon>Eurotiomycetes</taxon>
        <taxon>Eurotiomycetidae</taxon>
        <taxon>Eurotiales</taxon>
        <taxon>Aspergillaceae</taxon>
        <taxon>Aspergillus</taxon>
        <taxon>Aspergillus subgen. Nidulantes</taxon>
    </lineage>
</organism>
<keyword evidence="2" id="KW-1185">Reference proteome</keyword>
<dbReference type="PANTHER" id="PTHR37540">
    <property type="entry name" value="TRANSCRIPTION FACTOR (ACR-2), PUTATIVE-RELATED-RELATED"/>
    <property type="match status" value="1"/>
</dbReference>
<dbReference type="PANTHER" id="PTHR37540:SF5">
    <property type="entry name" value="TRANSCRIPTION FACTOR DOMAIN-CONTAINING PROTEIN"/>
    <property type="match status" value="1"/>
</dbReference>
<protein>
    <submittedName>
        <fullName evidence="1">Uncharacterized protein</fullName>
    </submittedName>
</protein>
<dbReference type="Proteomes" id="UP001610432">
    <property type="component" value="Unassembled WGS sequence"/>
</dbReference>
<dbReference type="EMBL" id="JBFXLQ010000036">
    <property type="protein sequence ID" value="KAL2864951.1"/>
    <property type="molecule type" value="Genomic_DNA"/>
</dbReference>
<dbReference type="Pfam" id="PF11951">
    <property type="entry name" value="Fungal_trans_2"/>
    <property type="match status" value="1"/>
</dbReference>
<name>A0ABR4LK92_9EURO</name>
<sequence>MSANKSASGRKKDAINFVNARPASESERLNIKRLVRAHVGKWISTQTKDRAADRLRRPLPPFYLRFFDPYLPSTSASSTLSPASSASSRGSPDSCISNSSHTAIPVFTAPPHSLSELSHAVVPPQNLIPSPPTLEICRQCDGHGDGCLCTESLGSDTPSPPYSEDYIEVVGAGSLDPFRIYPSQIEPELIQISEEYCLSCLWPGLTPGPSGTNMQSWFPMSLSDTTLFTAFLYGSLSHMRVQALNGWIPRQIFRTRHQRLLEHVEMETIKLVSREMDDPTRAVCDAMIFSVVCMAHNKAEDDVTGLPRPPFTAPMQRLQWLDVYGSLRPNLVHIGGLIQMVNLRGGIDEIQLPGLASIISFSDIVTSTTFLSRPVFPWVPLEASRRNKTMQEVLGYTDASVDHYFAHFQQLGLPRSLAEILCAINTYTNLVDQAQMGYDPSLLADQRNILHYTLICIPPAASIEHDPNASSTYAPQPQDIIYDSFRLACLIYSVGVVLPLPAQSTPITKLAELLYNTLQVSHHPSIWASPQAQVALLWILTLGGIAAIRTPHRSWYANMLYQVTVHNKITSYDDLKRYLAILAWYPIACDKPGLELWIDVQKARVFRG</sequence>
<dbReference type="GeneID" id="98149599"/>